<organism evidence="1 2">
    <name type="scientific">Zophobas morio</name>
    <dbReference type="NCBI Taxonomy" id="2755281"/>
    <lineage>
        <taxon>Eukaryota</taxon>
        <taxon>Metazoa</taxon>
        <taxon>Ecdysozoa</taxon>
        <taxon>Arthropoda</taxon>
        <taxon>Hexapoda</taxon>
        <taxon>Insecta</taxon>
        <taxon>Pterygota</taxon>
        <taxon>Neoptera</taxon>
        <taxon>Endopterygota</taxon>
        <taxon>Coleoptera</taxon>
        <taxon>Polyphaga</taxon>
        <taxon>Cucujiformia</taxon>
        <taxon>Tenebrionidae</taxon>
        <taxon>Zophobas</taxon>
    </lineage>
</organism>
<proteinExistence type="predicted"/>
<accession>A0AA38MIZ5</accession>
<sequence length="103" mass="11522">MVILDPCPGIFALLFLNIVQPKDQSGGVISLKRNQVDEVANSTPVSFSDQKVPESFDESIQFLIGVYVPDENEKIHSTVEHCDKIIGGASAYPKDYHYFFPLY</sequence>
<comment type="caution">
    <text evidence="1">The sequence shown here is derived from an EMBL/GenBank/DDBJ whole genome shotgun (WGS) entry which is preliminary data.</text>
</comment>
<dbReference type="EMBL" id="JALNTZ010000003">
    <property type="protein sequence ID" value="KAJ3658087.1"/>
    <property type="molecule type" value="Genomic_DNA"/>
</dbReference>
<reference evidence="1" key="1">
    <citation type="journal article" date="2023" name="G3 (Bethesda)">
        <title>Whole genome assemblies of Zophobas morio and Tenebrio molitor.</title>
        <authorList>
            <person name="Kaur S."/>
            <person name="Stinson S.A."/>
            <person name="diCenzo G.C."/>
        </authorList>
    </citation>
    <scope>NUCLEOTIDE SEQUENCE</scope>
    <source>
        <strain evidence="1">QUZm001</strain>
    </source>
</reference>
<name>A0AA38MIZ5_9CUCU</name>
<protein>
    <submittedName>
        <fullName evidence="1">Uncharacterized protein</fullName>
    </submittedName>
</protein>
<keyword evidence="2" id="KW-1185">Reference proteome</keyword>
<dbReference type="Proteomes" id="UP001168821">
    <property type="component" value="Unassembled WGS sequence"/>
</dbReference>
<evidence type="ECO:0000313" key="2">
    <source>
        <dbReference type="Proteomes" id="UP001168821"/>
    </source>
</evidence>
<gene>
    <name evidence="1" type="ORF">Zmor_009848</name>
</gene>
<evidence type="ECO:0000313" key="1">
    <source>
        <dbReference type="EMBL" id="KAJ3658087.1"/>
    </source>
</evidence>
<dbReference type="AlphaFoldDB" id="A0AA38MIZ5"/>